<dbReference type="SMART" id="SM00387">
    <property type="entry name" value="HATPase_c"/>
    <property type="match status" value="1"/>
</dbReference>
<dbReference type="Pfam" id="PF02518">
    <property type="entry name" value="HATPase_c"/>
    <property type="match status" value="1"/>
</dbReference>
<proteinExistence type="predicted"/>
<reference evidence="3 4" key="1">
    <citation type="submission" date="2019-03" db="EMBL/GenBank/DDBJ databases">
        <title>Above-ground endophytic microbial communities from plants in different locations in the United States.</title>
        <authorList>
            <person name="Frank C."/>
        </authorList>
    </citation>
    <scope>NUCLEOTIDE SEQUENCE [LARGE SCALE GENOMIC DNA]</scope>
    <source>
        <strain evidence="3 4">LP_13_YM</strain>
    </source>
</reference>
<dbReference type="InterPro" id="IPR036890">
    <property type="entry name" value="HATPase_C_sf"/>
</dbReference>
<dbReference type="EMBL" id="SMCS01000005">
    <property type="protein sequence ID" value="TCV93273.1"/>
    <property type="molecule type" value="Genomic_DNA"/>
</dbReference>
<dbReference type="Proteomes" id="UP000295645">
    <property type="component" value="Unassembled WGS sequence"/>
</dbReference>
<dbReference type="RefSeq" id="WP_132144936.1">
    <property type="nucleotide sequence ID" value="NZ_SMCS01000005.1"/>
</dbReference>
<feature type="domain" description="Histidine kinase/HSP90-like ATPase" evidence="2">
    <location>
        <begin position="275"/>
        <end position="371"/>
    </location>
</feature>
<protein>
    <submittedName>
        <fullName evidence="3">Histidine kinase</fullName>
    </submittedName>
</protein>
<dbReference type="SUPFAM" id="SSF55874">
    <property type="entry name" value="ATPase domain of HSP90 chaperone/DNA topoisomerase II/histidine kinase"/>
    <property type="match status" value="1"/>
</dbReference>
<name>A0A4R3YQQ6_9GAMM</name>
<dbReference type="GO" id="GO:0016020">
    <property type="term" value="C:membrane"/>
    <property type="evidence" value="ECO:0007669"/>
    <property type="project" value="InterPro"/>
</dbReference>
<keyword evidence="1" id="KW-0812">Transmembrane</keyword>
<keyword evidence="1" id="KW-0472">Membrane</keyword>
<keyword evidence="1" id="KW-1133">Transmembrane helix</keyword>
<evidence type="ECO:0000256" key="1">
    <source>
        <dbReference type="SAM" id="Phobius"/>
    </source>
</evidence>
<evidence type="ECO:0000313" key="4">
    <source>
        <dbReference type="Proteomes" id="UP000295645"/>
    </source>
</evidence>
<accession>A0A4R3YQQ6</accession>
<dbReference type="GO" id="GO:0000155">
    <property type="term" value="F:phosphorelay sensor kinase activity"/>
    <property type="evidence" value="ECO:0007669"/>
    <property type="project" value="InterPro"/>
</dbReference>
<dbReference type="InterPro" id="IPR010559">
    <property type="entry name" value="Sig_transdc_His_kin_internal"/>
</dbReference>
<feature type="transmembrane region" description="Helical" evidence="1">
    <location>
        <begin position="140"/>
        <end position="163"/>
    </location>
</feature>
<feature type="transmembrane region" description="Helical" evidence="1">
    <location>
        <begin position="31"/>
        <end position="50"/>
    </location>
</feature>
<keyword evidence="4" id="KW-1185">Reference proteome</keyword>
<dbReference type="Gene3D" id="3.30.565.10">
    <property type="entry name" value="Histidine kinase-like ATPase, C-terminal domain"/>
    <property type="match status" value="1"/>
</dbReference>
<gene>
    <name evidence="3" type="ORF">EC912_105133</name>
</gene>
<dbReference type="Pfam" id="PF06580">
    <property type="entry name" value="His_kinase"/>
    <property type="match status" value="1"/>
</dbReference>
<dbReference type="AlphaFoldDB" id="A0A4R3YQQ6"/>
<dbReference type="OrthoDB" id="2514702at2"/>
<feature type="transmembrane region" description="Helical" evidence="1">
    <location>
        <begin position="70"/>
        <end position="87"/>
    </location>
</feature>
<dbReference type="PANTHER" id="PTHR34220">
    <property type="entry name" value="SENSOR HISTIDINE KINASE YPDA"/>
    <property type="match status" value="1"/>
</dbReference>
<dbReference type="InterPro" id="IPR050640">
    <property type="entry name" value="Bact_2-comp_sensor_kinase"/>
</dbReference>
<organism evidence="3 4">
    <name type="scientific">Luteibacter rhizovicinus</name>
    <dbReference type="NCBI Taxonomy" id="242606"/>
    <lineage>
        <taxon>Bacteria</taxon>
        <taxon>Pseudomonadati</taxon>
        <taxon>Pseudomonadota</taxon>
        <taxon>Gammaproteobacteria</taxon>
        <taxon>Lysobacterales</taxon>
        <taxon>Rhodanobacteraceae</taxon>
        <taxon>Luteibacter</taxon>
    </lineage>
</organism>
<dbReference type="InterPro" id="IPR003594">
    <property type="entry name" value="HATPase_dom"/>
</dbReference>
<evidence type="ECO:0000313" key="3">
    <source>
        <dbReference type="EMBL" id="TCV93273.1"/>
    </source>
</evidence>
<comment type="caution">
    <text evidence="3">The sequence shown here is derived from an EMBL/GenBank/DDBJ whole genome shotgun (WGS) entry which is preliminary data.</text>
</comment>
<sequence length="375" mass="41958">MDLPVNSLDTLATEASSSDRPSRFYAWRRPLVWLAILTAIGTLHACHFYLNEIANRLPGRFWQRLAEELTGTFSAGLLVLPVVVAARRIRDSSPWPRRYAWYFASLLVFSALHTSLIWGSRSLIFPLIGLGSYDYGSMPWRYAMEFGSDVVVYILIVSISWLLDHYRASRARELRAAQLETALADARLEALRLQLNPHFLFNALNAVSASMYEQPRVADEMLARIGELLRATLQTSAQQHALGDELRLLELYLDIQRARFGDRLDVRMHVAPGLAASNVPFLLLQPLVENAVEHGGSAERRIDIHIVGREEYIEFLVRDNGDGTPRHRGHGIGLGNVRARLNHLYGEATGVELAPAEGGGMQVRVWLPLSMGGAL</sequence>
<dbReference type="PANTHER" id="PTHR34220:SF9">
    <property type="entry name" value="SIGNAL TRANSDUCTION HISTIDINE KINASE INTERNAL REGION DOMAIN-CONTAINING PROTEIN"/>
    <property type="match status" value="1"/>
</dbReference>
<keyword evidence="3" id="KW-0418">Kinase</keyword>
<evidence type="ECO:0000259" key="2">
    <source>
        <dbReference type="SMART" id="SM00387"/>
    </source>
</evidence>
<feature type="transmembrane region" description="Helical" evidence="1">
    <location>
        <begin position="99"/>
        <end position="120"/>
    </location>
</feature>
<keyword evidence="3" id="KW-0808">Transferase</keyword>